<name>A0A1H2PUK3_9BURK</name>
<protein>
    <recommendedName>
        <fullName evidence="5">PXPV repeat-containing protein</fullName>
    </recommendedName>
</protein>
<keyword evidence="1" id="KW-0472">Membrane</keyword>
<dbReference type="Proteomes" id="UP000243719">
    <property type="component" value="Unassembled WGS sequence"/>
</dbReference>
<proteinExistence type="predicted"/>
<evidence type="ECO:0000256" key="2">
    <source>
        <dbReference type="SAM" id="SignalP"/>
    </source>
</evidence>
<dbReference type="RefSeq" id="WP_091910727.1">
    <property type="nucleotide sequence ID" value="NZ_FNLO01000010.1"/>
</dbReference>
<evidence type="ECO:0000313" key="3">
    <source>
        <dbReference type="EMBL" id="SDV50058.1"/>
    </source>
</evidence>
<dbReference type="AlphaFoldDB" id="A0A1H2PUK3"/>
<sequence length="104" mass="10731">MRKALSAALVAATLTLAVQPSYARGPHGGAIAGALLGGAVLGAVVGSGWGRGPAVVYSSPAPVYYAPPPPPPVYYPAPVAYDYYGRPVYPQRAYYYGPPPPPPY</sequence>
<evidence type="ECO:0000313" key="4">
    <source>
        <dbReference type="Proteomes" id="UP000243719"/>
    </source>
</evidence>
<evidence type="ECO:0008006" key="5">
    <source>
        <dbReference type="Google" id="ProtNLM"/>
    </source>
</evidence>
<dbReference type="EMBL" id="FNLO01000010">
    <property type="protein sequence ID" value="SDV50058.1"/>
    <property type="molecule type" value="Genomic_DNA"/>
</dbReference>
<feature type="signal peptide" evidence="2">
    <location>
        <begin position="1"/>
        <end position="23"/>
    </location>
</feature>
<accession>A0A1H2PUK3</accession>
<keyword evidence="2" id="KW-0732">Signal</keyword>
<organism evidence="3 4">
    <name type="scientific">Chitinasiproducens palmae</name>
    <dbReference type="NCBI Taxonomy" id="1770053"/>
    <lineage>
        <taxon>Bacteria</taxon>
        <taxon>Pseudomonadati</taxon>
        <taxon>Pseudomonadota</taxon>
        <taxon>Betaproteobacteria</taxon>
        <taxon>Burkholderiales</taxon>
        <taxon>Burkholderiaceae</taxon>
        <taxon>Chitinasiproducens</taxon>
    </lineage>
</organism>
<keyword evidence="4" id="KW-1185">Reference proteome</keyword>
<reference evidence="4" key="1">
    <citation type="submission" date="2016-09" db="EMBL/GenBank/DDBJ databases">
        <authorList>
            <person name="Varghese N."/>
            <person name="Submissions S."/>
        </authorList>
    </citation>
    <scope>NUCLEOTIDE SEQUENCE [LARGE SCALE GENOMIC DNA]</scope>
    <source>
        <strain evidence="4">JS23</strain>
    </source>
</reference>
<keyword evidence="1" id="KW-1133">Transmembrane helix</keyword>
<feature type="chain" id="PRO_5017191710" description="PXPV repeat-containing protein" evidence="2">
    <location>
        <begin position="24"/>
        <end position="104"/>
    </location>
</feature>
<keyword evidence="1" id="KW-0812">Transmembrane</keyword>
<evidence type="ECO:0000256" key="1">
    <source>
        <dbReference type="SAM" id="Phobius"/>
    </source>
</evidence>
<feature type="transmembrane region" description="Helical" evidence="1">
    <location>
        <begin position="27"/>
        <end position="49"/>
    </location>
</feature>
<gene>
    <name evidence="3" type="ORF">SAMN05216551_11084</name>
</gene>